<dbReference type="AlphaFoldDB" id="A0A2T2ZWT0"/>
<feature type="region of interest" description="Disordered" evidence="1">
    <location>
        <begin position="98"/>
        <end position="164"/>
    </location>
</feature>
<evidence type="ECO:0000313" key="3">
    <source>
        <dbReference type="Proteomes" id="UP000241462"/>
    </source>
</evidence>
<evidence type="ECO:0000313" key="2">
    <source>
        <dbReference type="EMBL" id="PSR78669.1"/>
    </source>
</evidence>
<evidence type="ECO:0000256" key="1">
    <source>
        <dbReference type="SAM" id="MobiDB-lite"/>
    </source>
</evidence>
<name>A0A2T2ZWT0_9PEZI</name>
<reference evidence="2 3" key="1">
    <citation type="journal article" date="2018" name="Mycol. Prog.">
        <title>Coniella lustricola, a new species from submerged detritus.</title>
        <authorList>
            <person name="Raudabaugh D.B."/>
            <person name="Iturriaga T."/>
            <person name="Carver A."/>
            <person name="Mondo S."/>
            <person name="Pangilinan J."/>
            <person name="Lipzen A."/>
            <person name="He G."/>
            <person name="Amirebrahimi M."/>
            <person name="Grigoriev I.V."/>
            <person name="Miller A.N."/>
        </authorList>
    </citation>
    <scope>NUCLEOTIDE SEQUENCE [LARGE SCALE GENOMIC DNA]</scope>
    <source>
        <strain evidence="2 3">B22-T-1</strain>
    </source>
</reference>
<organism evidence="2 3">
    <name type="scientific">Coniella lustricola</name>
    <dbReference type="NCBI Taxonomy" id="2025994"/>
    <lineage>
        <taxon>Eukaryota</taxon>
        <taxon>Fungi</taxon>
        <taxon>Dikarya</taxon>
        <taxon>Ascomycota</taxon>
        <taxon>Pezizomycotina</taxon>
        <taxon>Sordariomycetes</taxon>
        <taxon>Sordariomycetidae</taxon>
        <taxon>Diaporthales</taxon>
        <taxon>Schizoparmaceae</taxon>
        <taxon>Coniella</taxon>
    </lineage>
</organism>
<dbReference type="InParanoid" id="A0A2T2ZWT0"/>
<accession>A0A2T2ZWT0</accession>
<gene>
    <name evidence="2" type="ORF">BD289DRAFT_443587</name>
</gene>
<dbReference type="Proteomes" id="UP000241462">
    <property type="component" value="Unassembled WGS sequence"/>
</dbReference>
<protein>
    <submittedName>
        <fullName evidence="2">Uncharacterized protein</fullName>
    </submittedName>
</protein>
<proteinExistence type="predicted"/>
<sequence length="164" mass="17886">MHKPQRHSNQGWEPARLHISISVPISNSTTSSIAAPIHCRLPARFRPSHQHPGSRPGEENATSRRQGCWAVPRVCVAAAAAAARHRQTQTRRVTVGFPGLPLVSRPLKQPLGLSTPHHQPTERTSQPPRTASESAPTGLWCPGPRPPVPPCWACGPPSRPGHRW</sequence>
<feature type="compositionally biased region" description="Polar residues" evidence="1">
    <location>
        <begin position="116"/>
        <end position="135"/>
    </location>
</feature>
<feature type="region of interest" description="Disordered" evidence="1">
    <location>
        <begin position="44"/>
        <end position="65"/>
    </location>
</feature>
<dbReference type="EMBL" id="KZ678598">
    <property type="protein sequence ID" value="PSR78669.1"/>
    <property type="molecule type" value="Genomic_DNA"/>
</dbReference>
<keyword evidence="3" id="KW-1185">Reference proteome</keyword>